<gene>
    <name evidence="10" type="ORF">BASA50_002740</name>
</gene>
<comment type="subcellular location">
    <subcellularLocation>
        <location evidence="1">Nucleus</location>
        <location evidence="1">Nuclear pore complex</location>
    </subcellularLocation>
</comment>
<evidence type="ECO:0000256" key="1">
    <source>
        <dbReference type="ARBA" id="ARBA00004567"/>
    </source>
</evidence>
<evidence type="ECO:0000256" key="3">
    <source>
        <dbReference type="ARBA" id="ARBA00022816"/>
    </source>
</evidence>
<evidence type="ECO:0000313" key="11">
    <source>
        <dbReference type="Proteomes" id="UP001648503"/>
    </source>
</evidence>
<keyword evidence="11" id="KW-1185">Reference proteome</keyword>
<keyword evidence="6" id="KW-0906">Nuclear pore complex</keyword>
<feature type="region of interest" description="Disordered" evidence="8">
    <location>
        <begin position="803"/>
        <end position="825"/>
    </location>
</feature>
<evidence type="ECO:0000256" key="4">
    <source>
        <dbReference type="ARBA" id="ARBA00022927"/>
    </source>
</evidence>
<evidence type="ECO:0000256" key="2">
    <source>
        <dbReference type="ARBA" id="ARBA00022448"/>
    </source>
</evidence>
<reference evidence="10 11" key="1">
    <citation type="submission" date="2021-02" db="EMBL/GenBank/DDBJ databases">
        <title>Variation within the Batrachochytrium salamandrivorans European outbreak.</title>
        <authorList>
            <person name="Kelly M."/>
            <person name="Pasmans F."/>
            <person name="Shea T.P."/>
            <person name="Munoz J.F."/>
            <person name="Carranza S."/>
            <person name="Cuomo C.A."/>
            <person name="Martel A."/>
        </authorList>
    </citation>
    <scope>NUCLEOTIDE SEQUENCE [LARGE SCALE GENOMIC DNA]</scope>
    <source>
        <strain evidence="10 11">AMFP18/2</strain>
    </source>
</reference>
<proteinExistence type="predicted"/>
<evidence type="ECO:0000259" key="9">
    <source>
        <dbReference type="Pfam" id="PF21093"/>
    </source>
</evidence>
<keyword evidence="2" id="KW-0813">Transport</keyword>
<dbReference type="Pfam" id="PF21093">
    <property type="entry name" value="Nup188_N-subdom_III"/>
    <property type="match status" value="2"/>
</dbReference>
<evidence type="ECO:0000256" key="5">
    <source>
        <dbReference type="ARBA" id="ARBA00023010"/>
    </source>
</evidence>
<feature type="domain" description="Nucleoporin Nup188 N-terminal subdomain III" evidence="9">
    <location>
        <begin position="676"/>
        <end position="782"/>
    </location>
</feature>
<name>A0ABQ8FKD8_9FUNG</name>
<organism evidence="10 11">
    <name type="scientific">Batrachochytrium salamandrivorans</name>
    <dbReference type="NCBI Taxonomy" id="1357716"/>
    <lineage>
        <taxon>Eukaryota</taxon>
        <taxon>Fungi</taxon>
        <taxon>Fungi incertae sedis</taxon>
        <taxon>Chytridiomycota</taxon>
        <taxon>Chytridiomycota incertae sedis</taxon>
        <taxon>Chytridiomycetes</taxon>
        <taxon>Rhizophydiales</taxon>
        <taxon>Rhizophydiales incertae sedis</taxon>
        <taxon>Batrachochytrium</taxon>
    </lineage>
</organism>
<dbReference type="InterPro" id="IPR048883">
    <property type="entry name" value="Nup188_N-subdom_III"/>
</dbReference>
<accession>A0ABQ8FKD8</accession>
<dbReference type="EMBL" id="JAFCIX010000059">
    <property type="protein sequence ID" value="KAH6599809.1"/>
    <property type="molecule type" value="Genomic_DNA"/>
</dbReference>
<sequence length="1991" mass="224004">MTSSIHKDPSNALSVSHSAADRFKTTDRSCQSLLSSLEDASLLSEDLCSHLAQHDLILTLGLDFYQSPSAESLALLKSPQLQLHSSKLSVCNDKELAFVLRLSAHLDLDQVQSLLILRAWVEKEVMAPAALRKLVWKGDVPYTDAMLSYVRDFYFHERLSSLFLIAALFRISYDPSHFHHDTALGCTKKLISTDLPDETMFYMRILSQLTAIGGAAIPTHFQSDPDLAHHWSSQNLEEQIALAEILILIFYNNVSCSPSVIQKVYTALYQCSFGVDQLNRSFFKETQHKRMSYLNHLCNIICAETFRFEHCITFSKYDDIFEDSNDIQLIPALSTEMEAIIWTSLRDRPSHLPGNFDALAILSWAVFQQVLILRTPTFPFASVRDYLTDLSDTSSISDHSPQRLLQHSYTVQNVFECLLHSLDQFPYHGKFGSYTALKSILKGVLMAFFTTQNVNSLPKQNVLVSCMAQLFSDESELCKQFWDEDYAIDERRSLLDCTRRHFPIEFSSFLELIGSLTASSATALIVFQYLSEITSFSDLLRPGYEPAPHGIFGEQFIWTGGSLVAYSRSVSFNAPVGTMASLAGRGAVIVNMHYSAWILFEVLLESFLFRPSHMDDQSSPGPLLGTGETTLKILKFLSTFFTHADKPTVEALMVHLGKYSLMDQHRGVPISGTIDKLLPEEHLVSLLSQILDRVCLQQVPNLDLVTYCINTIRLLVSHYPGLVWRHLRSQMLLPHFSRSPLLSQQPSTSYMQRSILPLERSLGTYSATNAFLQLFLDLLDDAQGTLQAKWSVIDPVDSHGLDSVRSTTGTQNSQADLASSSSSNHDDEVSRAEVILSILSFLIYEVFPTYRSWRYQNITDKFQIGFAILSSFNKILGHVCWANVKLSEPRMSTSSMSTSAYSYEFLLDAFLQADSTQHVAALLETVGAGSESLVYLHRHHRSFEAKLLEHSVVESMRLIGHLVSCRIQLSLPTSVLETMLLDRTVKRHTGGPIDLVHVIGRYVFYEPNLSLALYAIHLLTLLCEATSAAHAKSVSFVGYFGNDAQAFADSLCCIVQNNVGTLTYNAELQDAVLHFATTTLKSQPGLSALLFASGTPSISDFYHPTSLTSVSKLPLNKDLANAEHSSMIHAILGILKNWKEELFIRPFVVTSCMRLLDLIWQSAPDHRTTLDGIRRSNVLWKILRHMVFTKLDDMVDESALEQGMDSAQNEQNQLTMCLLDVLRSFALHILTLEAYFSIGVSGISDSHRDMIRQLIVDAFQSKELLRPIYMGDEFPLRQNTFETLQMLVAQEHPHLNLSLYCMSRTCLLVDQSTFGRRYMFDINVLSKQFVAKNHEQYNGLGSRQYTNRKRILQKLVDLNWEWSRADSYMLLLQSAQFLVEVLCVQLWDTVWPRHSLQQESASTGESHAYYFIIRLACLLKNDNRTVNVVLRYRAICARMIRVLVIAWIRSKSTASGDSESLNATFISEHLELIDNIQTVLTAVSPFDLGPTGLLSSYEFHIELFMSLLLLMRSINRKCAAAKQSDALLISESKITDVCGPLVPFVCQAVSFVLSAELTDATSVHLRIGHALMIELVQRHELRSSIWLTAFDRFQIISLMLNIVSKADVRIFDLCSESFEMILSTILCISSNPRFAERLAVEGILTAFSSSAFASHMAQGYREPHTSAHASLRMQHSWGLVLSILTQMLDVLGHSPQFALELIGIVKLFLNSLLLAFEKVLAGPLLIFDMDDLEHAADLLFSLSQVLGSRSLLQLRQHEPELIASLKSVCLRVLSYFADLFANPLELASLCEFACHTYRTLCIGEVIPAQPEPKSIQEKMRRITRNLVLILLTTTNAEDLIMSGSNDHIQYTMGDLVLLPKMTSVRGETSSFSTLFNLIRKTLSYMETHTSYSTPSSSSPLCFKGRQETDRDICVQTIEGALLLILSQLFILQSLSENTEDISTELMQTLDDLKQALTPRASKPSPTPVFVDSSLEFVAFLCRICERRLRLK</sequence>
<dbReference type="PANTHER" id="PTHR31431:SF1">
    <property type="entry name" value="NUCLEOPORIN NUP188"/>
    <property type="match status" value="1"/>
</dbReference>
<keyword evidence="7" id="KW-0539">Nucleus</keyword>
<evidence type="ECO:0000256" key="8">
    <source>
        <dbReference type="SAM" id="MobiDB-lite"/>
    </source>
</evidence>
<evidence type="ECO:0000256" key="6">
    <source>
        <dbReference type="ARBA" id="ARBA00023132"/>
    </source>
</evidence>
<dbReference type="InterPro" id="IPR044840">
    <property type="entry name" value="Nup188"/>
</dbReference>
<dbReference type="Proteomes" id="UP001648503">
    <property type="component" value="Unassembled WGS sequence"/>
</dbReference>
<dbReference type="Gene3D" id="1.25.10.70">
    <property type="match status" value="1"/>
</dbReference>
<evidence type="ECO:0000256" key="7">
    <source>
        <dbReference type="ARBA" id="ARBA00023242"/>
    </source>
</evidence>
<protein>
    <recommendedName>
        <fullName evidence="9">Nucleoporin Nup188 N-terminal subdomain III domain-containing protein</fullName>
    </recommendedName>
</protein>
<feature type="compositionally biased region" description="Polar residues" evidence="8">
    <location>
        <begin position="804"/>
        <end position="818"/>
    </location>
</feature>
<comment type="caution">
    <text evidence="10">The sequence shown here is derived from an EMBL/GenBank/DDBJ whole genome shotgun (WGS) entry which is preliminary data.</text>
</comment>
<keyword evidence="4" id="KW-0653">Protein transport</keyword>
<evidence type="ECO:0000313" key="10">
    <source>
        <dbReference type="EMBL" id="KAH6599809.1"/>
    </source>
</evidence>
<dbReference type="PANTHER" id="PTHR31431">
    <property type="entry name" value="NUCLEOPORIN NUP188 HOMOLOG"/>
    <property type="match status" value="1"/>
</dbReference>
<keyword evidence="3" id="KW-0509">mRNA transport</keyword>
<feature type="domain" description="Nucleoporin Nup188 N-terminal subdomain III" evidence="9">
    <location>
        <begin position="827"/>
        <end position="1091"/>
    </location>
</feature>
<keyword evidence="5" id="KW-0811">Translocation</keyword>